<evidence type="ECO:0000256" key="1">
    <source>
        <dbReference type="SAM" id="MobiDB-lite"/>
    </source>
</evidence>
<name>A0A1V3XCJ1_MYCKA</name>
<comment type="caution">
    <text evidence="2">The sequence shown here is derived from an EMBL/GenBank/DDBJ whole genome shotgun (WGS) entry which is preliminary data.</text>
</comment>
<protein>
    <submittedName>
        <fullName evidence="2">Uncharacterized protein</fullName>
    </submittedName>
</protein>
<organism evidence="2 3">
    <name type="scientific">Mycobacterium kansasii</name>
    <dbReference type="NCBI Taxonomy" id="1768"/>
    <lineage>
        <taxon>Bacteria</taxon>
        <taxon>Bacillati</taxon>
        <taxon>Actinomycetota</taxon>
        <taxon>Actinomycetes</taxon>
        <taxon>Mycobacteriales</taxon>
        <taxon>Mycobacteriaceae</taxon>
        <taxon>Mycobacterium</taxon>
    </lineage>
</organism>
<accession>A0A1V3XCJ1</accession>
<feature type="region of interest" description="Disordered" evidence="1">
    <location>
        <begin position="34"/>
        <end position="73"/>
    </location>
</feature>
<dbReference type="AlphaFoldDB" id="A0A1V3XCJ1"/>
<evidence type="ECO:0000313" key="2">
    <source>
        <dbReference type="EMBL" id="OOK76818.1"/>
    </source>
</evidence>
<sequence length="73" mass="8006">MTSGSSGHGFQSTTASLRIITTTALETLADRQRHWSINTRHPRRKRPFSAVPGYVAAQQNRSARNPGDPSMSP</sequence>
<evidence type="ECO:0000313" key="3">
    <source>
        <dbReference type="Proteomes" id="UP000188532"/>
    </source>
</evidence>
<gene>
    <name evidence="2" type="ORF">BZL29_3912</name>
</gene>
<proteinExistence type="predicted"/>
<reference evidence="2 3" key="1">
    <citation type="submission" date="2017-02" db="EMBL/GenBank/DDBJ databases">
        <title>Complete genome sequences of Mycobacterium kansasii strains isolated from rhesus macaques.</title>
        <authorList>
            <person name="Panda A."/>
            <person name="Nagaraj S."/>
            <person name="Zhao X."/>
            <person name="Tettelin H."/>
            <person name="Detolla L.J."/>
        </authorList>
    </citation>
    <scope>NUCLEOTIDE SEQUENCE [LARGE SCALE GENOMIC DNA]</scope>
    <source>
        <strain evidence="2 3">11-3469</strain>
    </source>
</reference>
<dbReference type="EMBL" id="MVBN01000003">
    <property type="protein sequence ID" value="OOK76818.1"/>
    <property type="molecule type" value="Genomic_DNA"/>
</dbReference>
<dbReference type="Proteomes" id="UP000188532">
    <property type="component" value="Unassembled WGS sequence"/>
</dbReference>